<organism evidence="1 2">
    <name type="scientific">Pleurodeles waltl</name>
    <name type="common">Iberian ribbed newt</name>
    <dbReference type="NCBI Taxonomy" id="8319"/>
    <lineage>
        <taxon>Eukaryota</taxon>
        <taxon>Metazoa</taxon>
        <taxon>Chordata</taxon>
        <taxon>Craniata</taxon>
        <taxon>Vertebrata</taxon>
        <taxon>Euteleostomi</taxon>
        <taxon>Amphibia</taxon>
        <taxon>Batrachia</taxon>
        <taxon>Caudata</taxon>
        <taxon>Salamandroidea</taxon>
        <taxon>Salamandridae</taxon>
        <taxon>Pleurodelinae</taxon>
        <taxon>Pleurodeles</taxon>
    </lineage>
</organism>
<evidence type="ECO:0000313" key="2">
    <source>
        <dbReference type="Proteomes" id="UP001066276"/>
    </source>
</evidence>
<accession>A0AAV7MDD3</accession>
<name>A0AAV7MDD3_PLEWA</name>
<protein>
    <submittedName>
        <fullName evidence="1">Uncharacterized protein</fullName>
    </submittedName>
</protein>
<sequence length="103" mass="11326">MCPFTFLKAEKDTNQSSGEVCWFRAALELRRSRKTAAHVSLQGSGANACTSTTDAAAAVEGSSRQRSQALEEKVGVMKEELGKNKEDIQLLKCSEQEMQDKLE</sequence>
<comment type="caution">
    <text evidence="1">The sequence shown here is derived from an EMBL/GenBank/DDBJ whole genome shotgun (WGS) entry which is preliminary data.</text>
</comment>
<dbReference type="Proteomes" id="UP001066276">
    <property type="component" value="Chromosome 10"/>
</dbReference>
<dbReference type="EMBL" id="JANPWB010000014">
    <property type="protein sequence ID" value="KAJ1099933.1"/>
    <property type="molecule type" value="Genomic_DNA"/>
</dbReference>
<dbReference type="AlphaFoldDB" id="A0AAV7MDD3"/>
<reference evidence="1" key="1">
    <citation type="journal article" date="2022" name="bioRxiv">
        <title>Sequencing and chromosome-scale assembly of the giantPleurodeles waltlgenome.</title>
        <authorList>
            <person name="Brown T."/>
            <person name="Elewa A."/>
            <person name="Iarovenko S."/>
            <person name="Subramanian E."/>
            <person name="Araus A.J."/>
            <person name="Petzold A."/>
            <person name="Susuki M."/>
            <person name="Suzuki K.-i.T."/>
            <person name="Hayashi T."/>
            <person name="Toyoda A."/>
            <person name="Oliveira C."/>
            <person name="Osipova E."/>
            <person name="Leigh N.D."/>
            <person name="Simon A."/>
            <person name="Yun M.H."/>
        </authorList>
    </citation>
    <scope>NUCLEOTIDE SEQUENCE</scope>
    <source>
        <strain evidence="1">20211129_DDA</strain>
        <tissue evidence="1">Liver</tissue>
    </source>
</reference>
<proteinExistence type="predicted"/>
<keyword evidence="2" id="KW-1185">Reference proteome</keyword>
<evidence type="ECO:0000313" key="1">
    <source>
        <dbReference type="EMBL" id="KAJ1099933.1"/>
    </source>
</evidence>
<gene>
    <name evidence="1" type="ORF">NDU88_005026</name>
</gene>